<organism evidence="1 2">
    <name type="scientific">Comamonas testosteroni</name>
    <name type="common">Pseudomonas testosteroni</name>
    <dbReference type="NCBI Taxonomy" id="285"/>
    <lineage>
        <taxon>Bacteria</taxon>
        <taxon>Pseudomonadati</taxon>
        <taxon>Pseudomonadota</taxon>
        <taxon>Betaproteobacteria</taxon>
        <taxon>Burkholderiales</taxon>
        <taxon>Comamonadaceae</taxon>
        <taxon>Comamonas</taxon>
    </lineage>
</organism>
<evidence type="ECO:0000313" key="2">
    <source>
        <dbReference type="Proteomes" id="UP000029553"/>
    </source>
</evidence>
<dbReference type="Proteomes" id="UP000029553">
    <property type="component" value="Unassembled WGS sequence"/>
</dbReference>
<protein>
    <submittedName>
        <fullName evidence="1">Uncharacterized protein</fullName>
    </submittedName>
</protein>
<proteinExistence type="predicted"/>
<evidence type="ECO:0000313" key="1">
    <source>
        <dbReference type="EMBL" id="KGH30825.1"/>
    </source>
</evidence>
<reference evidence="1 2" key="1">
    <citation type="submission" date="2013-09" db="EMBL/GenBank/DDBJ databases">
        <title>High correlation between genotypes and phenotypes of environmental bacteria Comamonas testosteroni strains.</title>
        <authorList>
            <person name="Liu L."/>
            <person name="Zhu W."/>
            <person name="Xia X."/>
            <person name="Xu B."/>
            <person name="Luo M."/>
            <person name="Wang G."/>
        </authorList>
    </citation>
    <scope>NUCLEOTIDE SEQUENCE [LARGE SCALE GENOMIC DNA]</scope>
    <source>
        <strain evidence="1 2">JL40</strain>
    </source>
</reference>
<accession>A0A096H043</accession>
<gene>
    <name evidence="1" type="ORF">P353_08165</name>
</gene>
<comment type="caution">
    <text evidence="1">The sequence shown here is derived from an EMBL/GenBank/DDBJ whole genome shotgun (WGS) entry which is preliminary data.</text>
</comment>
<name>A0A096H043_COMTE</name>
<dbReference type="EMBL" id="AWOR01000037">
    <property type="protein sequence ID" value="KGH30825.1"/>
    <property type="molecule type" value="Genomic_DNA"/>
</dbReference>
<sequence length="82" mass="9234">MVVQRIDEISALGEGRKREASDRFVALHGGATVDFLTQEELAEMHTLKMKLPTFTQLRQEANERLKARIASRKRGPKANSVV</sequence>
<dbReference type="AlphaFoldDB" id="A0A096H043"/>